<dbReference type="AlphaFoldDB" id="A0A2N6KIJ3"/>
<evidence type="ECO:0000313" key="1">
    <source>
        <dbReference type="EMBL" id="PLZ99318.1"/>
    </source>
</evidence>
<dbReference type="Pfam" id="PF26241">
    <property type="entry name" value="Cas_Csc1"/>
    <property type="match status" value="1"/>
</dbReference>
<protein>
    <submittedName>
        <fullName evidence="1">Type I-D CRISPR-associated protein Cas5/Csc1</fullName>
    </submittedName>
</protein>
<comment type="caution">
    <text evidence="1">The sequence shown here is derived from an EMBL/GenBank/DDBJ whole genome shotgun (WGS) entry which is preliminary data.</text>
</comment>
<dbReference type="Proteomes" id="UP000235025">
    <property type="component" value="Unassembled WGS sequence"/>
</dbReference>
<dbReference type="InterPro" id="IPR017576">
    <property type="entry name" value="CRISPR-assoc_prot_Csc1"/>
</dbReference>
<name>A0A2N6KIJ3_9CYAN</name>
<reference evidence="1 2" key="1">
    <citation type="submission" date="2017-07" db="EMBL/GenBank/DDBJ databases">
        <title>Genomes of Fischerella (Mastigocladus) sp. strains.</title>
        <authorList>
            <person name="Miller S.R."/>
        </authorList>
    </citation>
    <scope>NUCLEOTIDE SEQUENCE [LARGE SCALE GENOMIC DNA]</scope>
    <source>
        <strain evidence="1 2">CCMEE 5268</strain>
    </source>
</reference>
<dbReference type="CDD" id="cd09711">
    <property type="entry name" value="Csc1_I-D"/>
    <property type="match status" value="1"/>
</dbReference>
<dbReference type="RefSeq" id="WP_102172142.1">
    <property type="nucleotide sequence ID" value="NZ_NMQA01000080.1"/>
</dbReference>
<sequence>MSFIYHCHIELHDSMYHATREIGRLYETEPIIHNYALCYALGLVDSEKYATTVPEEDSYRYFCPEQVPKYEQHLTPLNQQGIYVTPAASIHHTSILNTWKYANNNYHVEMEKTQKNIPSFGRAKEIAPESQFEFFVISQKELELPKWIRLGKWMSKAELTIEPLLKPKIAEGVFTCTHPLNPLDVMFTNQVISYDVVNMPPVSLIKNVQMRGQYYYFEDIKELKIPVMRGQYYYFEDIKELKIPVRMAYCFRG</sequence>
<accession>A0A2N6KIJ3</accession>
<organism evidence="1 2">
    <name type="scientific">Fischerella thermalis CCMEE 5268</name>
    <dbReference type="NCBI Taxonomy" id="2019662"/>
    <lineage>
        <taxon>Bacteria</taxon>
        <taxon>Bacillati</taxon>
        <taxon>Cyanobacteriota</taxon>
        <taxon>Cyanophyceae</taxon>
        <taxon>Nostocales</taxon>
        <taxon>Hapalosiphonaceae</taxon>
        <taxon>Fischerella</taxon>
    </lineage>
</organism>
<proteinExistence type="predicted"/>
<gene>
    <name evidence="1" type="primary">cas5d</name>
    <name evidence="1" type="ORF">CEN50_07675</name>
</gene>
<evidence type="ECO:0000313" key="2">
    <source>
        <dbReference type="Proteomes" id="UP000235025"/>
    </source>
</evidence>
<dbReference type="EMBL" id="NMQA01000080">
    <property type="protein sequence ID" value="PLZ99318.1"/>
    <property type="molecule type" value="Genomic_DNA"/>
</dbReference>
<dbReference type="NCBIfam" id="TIGR03159">
    <property type="entry name" value="cas_Csc1"/>
    <property type="match status" value="1"/>
</dbReference>